<dbReference type="PANTHER" id="PTHR46609:SF6">
    <property type="entry name" value="EXONUCLEASE, PHAGE-TYPE_RECB, C-TERMINAL DOMAIN-CONTAINING PROTEIN-RELATED"/>
    <property type="match status" value="1"/>
</dbReference>
<dbReference type="PANTHER" id="PTHR46609">
    <property type="entry name" value="EXONUCLEASE, PHAGE-TYPE/RECB, C-TERMINAL DOMAIN-CONTAINING PROTEIN"/>
    <property type="match status" value="1"/>
</dbReference>
<feature type="compositionally biased region" description="Basic residues" evidence="1">
    <location>
        <begin position="199"/>
        <end position="212"/>
    </location>
</feature>
<feature type="compositionally biased region" description="Basic residues" evidence="1">
    <location>
        <begin position="149"/>
        <end position="167"/>
    </location>
</feature>
<dbReference type="EMBL" id="CAACVS010000658">
    <property type="protein sequence ID" value="VEU44727.1"/>
    <property type="molecule type" value="Genomic_DNA"/>
</dbReference>
<feature type="compositionally biased region" description="Basic and acidic residues" evidence="1">
    <location>
        <begin position="1"/>
        <end position="10"/>
    </location>
</feature>
<dbReference type="InterPro" id="IPR051703">
    <property type="entry name" value="NF-kappa-B_Signaling_Reg"/>
</dbReference>
<name>A0A448ZRQ4_9STRA</name>
<keyword evidence="3" id="KW-1185">Reference proteome</keyword>
<dbReference type="AlphaFoldDB" id="A0A448ZRQ4"/>
<feature type="compositionally biased region" description="Low complexity" evidence="1">
    <location>
        <begin position="117"/>
        <end position="130"/>
    </location>
</feature>
<sequence length="633" mass="69876">MGRVLPEDRSGTTYQRNRNRSCLRGSSSSSSSSSSRRHPHSVSRWSVPQHWIVTASILLLAMAVDIAAMVTPPPGDASLRASGAGSRSSNSGSPIGPALVPSQAAGRPRKQNPTHNAATTAATTAGAATANPAIGSTAGTGPIPSQAARGKKSKSKSKSKPKPKPKSNPKPTTPKQDQQEAGTKLPQQQKQQTQQQTPRKSRSKAGRRKRPSRGNLPDVLWRHIPLEHVRRHPRFVPLPEPERILRLGCMEDVRNFRQESWQWDVLHEGRMTTSQAVAALGFLEPEAGEFLGVPRGLRRGGQGAYHRLRKPVAMTTLEEMNRKLCDGAASDNDGEGFVVDESDSDNSGDEPVYWTQPANFPFAAKYMVQFTEHDLKIRKQLARKFAATRWSIRMVWGNVQEATSLLTALNYFWKCDKGVVMKEIGMCGAGLEFNRTASASGLLLGATPDAVLCHSDGRVEAVEVKNHCPFVPNSPRNKNGSAFRLSQQSLTYSNNDNNDKGSKTGSSVMCQYIPQLMMEMLCIGSDCTSAVMVRQTATNGSLILRVHRDETWIEEMTYWLGRFHKEFVQRGIPPPDNFFLAGGDPSDRERYRAFLSLTKEIERSKIELLEHVPNRSVQRAIARHPVSNDLFLD</sequence>
<protein>
    <submittedName>
        <fullName evidence="2">Uncharacterized protein</fullName>
    </submittedName>
</protein>
<evidence type="ECO:0000313" key="2">
    <source>
        <dbReference type="EMBL" id="VEU44727.1"/>
    </source>
</evidence>
<evidence type="ECO:0000313" key="3">
    <source>
        <dbReference type="Proteomes" id="UP000291116"/>
    </source>
</evidence>
<dbReference type="Gene3D" id="3.90.320.10">
    <property type="match status" value="1"/>
</dbReference>
<feature type="region of interest" description="Disordered" evidence="1">
    <location>
        <begin position="77"/>
        <end position="217"/>
    </location>
</feature>
<dbReference type="InterPro" id="IPR011604">
    <property type="entry name" value="PDDEXK-like_dom_sf"/>
</dbReference>
<feature type="compositionally biased region" description="Low complexity" evidence="1">
    <location>
        <begin position="77"/>
        <end position="93"/>
    </location>
</feature>
<gene>
    <name evidence="2" type="ORF">PSNMU_V1.4_AUG-EV-PASAV3_0118560</name>
</gene>
<evidence type="ECO:0000256" key="1">
    <source>
        <dbReference type="SAM" id="MobiDB-lite"/>
    </source>
</evidence>
<proteinExistence type="predicted"/>
<reference evidence="2 3" key="1">
    <citation type="submission" date="2019-01" db="EMBL/GenBank/DDBJ databases">
        <authorList>
            <person name="Ferrante I. M."/>
        </authorList>
    </citation>
    <scope>NUCLEOTIDE SEQUENCE [LARGE SCALE GENOMIC DNA]</scope>
    <source>
        <strain evidence="2 3">B856</strain>
    </source>
</reference>
<organism evidence="2 3">
    <name type="scientific">Pseudo-nitzschia multistriata</name>
    <dbReference type="NCBI Taxonomy" id="183589"/>
    <lineage>
        <taxon>Eukaryota</taxon>
        <taxon>Sar</taxon>
        <taxon>Stramenopiles</taxon>
        <taxon>Ochrophyta</taxon>
        <taxon>Bacillariophyta</taxon>
        <taxon>Bacillariophyceae</taxon>
        <taxon>Bacillariophycidae</taxon>
        <taxon>Bacillariales</taxon>
        <taxon>Bacillariaceae</taxon>
        <taxon>Pseudo-nitzschia</taxon>
    </lineage>
</organism>
<dbReference type="Proteomes" id="UP000291116">
    <property type="component" value="Unassembled WGS sequence"/>
</dbReference>
<dbReference type="OrthoDB" id="535128at2759"/>
<feature type="region of interest" description="Disordered" evidence="1">
    <location>
        <begin position="1"/>
        <end position="44"/>
    </location>
</feature>
<accession>A0A448ZRQ4</accession>
<feature type="compositionally biased region" description="Low complexity" evidence="1">
    <location>
        <begin position="20"/>
        <end position="34"/>
    </location>
</feature>
<feature type="compositionally biased region" description="Low complexity" evidence="1">
    <location>
        <begin position="186"/>
        <end position="198"/>
    </location>
</feature>